<dbReference type="InterPro" id="IPR000917">
    <property type="entry name" value="Sulfatase_N"/>
</dbReference>
<dbReference type="Proteomes" id="UP000320176">
    <property type="component" value="Unassembled WGS sequence"/>
</dbReference>
<dbReference type="OrthoDB" id="9783154at2"/>
<comment type="similarity">
    <text evidence="1">Belongs to the sulfatase family.</text>
</comment>
<proteinExistence type="inferred from homology"/>
<keyword evidence="6" id="KW-1185">Reference proteome</keyword>
<evidence type="ECO:0000313" key="5">
    <source>
        <dbReference type="EMBL" id="TWU06163.1"/>
    </source>
</evidence>
<dbReference type="InterPro" id="IPR017850">
    <property type="entry name" value="Alkaline_phosphatase_core_sf"/>
</dbReference>
<dbReference type="RefSeq" id="WP_146519284.1">
    <property type="nucleotide sequence ID" value="NZ_CP151726.1"/>
</dbReference>
<dbReference type="Pfam" id="PF00884">
    <property type="entry name" value="Sulfatase"/>
    <property type="match status" value="1"/>
</dbReference>
<gene>
    <name evidence="5" type="primary">atsA_18</name>
    <name evidence="5" type="ORF">Pla52n_18830</name>
</gene>
<evidence type="ECO:0000313" key="6">
    <source>
        <dbReference type="Proteomes" id="UP000320176"/>
    </source>
</evidence>
<sequence length="446" mass="49783" precursor="true">MRYPASSLIVFLLVFAIVPQSETHAQLADPQLATPQLADDTRPNVLLLFADDLGYETLGCYGGQDFRTPNLDRLASQGMRFNRAYTSPVCTPSRMSLYTGTYVSRHGYYNVLPVHLGTKKAVDFRNRCTTYPQLLRKAGYLTSVTGKWQLATLEFHPEHCRDAGFDSWCVWQIWRQGAKTTRYWNPCFNHDGRVRDDIAKRFGPDVLAEYVIEQMRTAVQSKQPFYIHHNMLLPHWPIIDTPDDRASGKQASLGGMIQYMDQLCGRILDEVDRLGIAENTVVIFMGDNGTDLKTPRTTNDGTVKGGKTDFNDAGTHIPMIVRQPGKIASGVVVDDLIDIVDWFPTLCELTGVEIPTGVPCDGVSFAGRLLGGQPTTRPWVVGGYRDDISLFDGQWRLNARSGRVIDARGLPAETIIETIPETEMGRINVLRDAASTLLKLQRAEAN</sequence>
<comment type="caution">
    <text evidence="5">The sequence shown here is derived from an EMBL/GenBank/DDBJ whole genome shotgun (WGS) entry which is preliminary data.</text>
</comment>
<dbReference type="EMBL" id="SJPN01000002">
    <property type="protein sequence ID" value="TWU06163.1"/>
    <property type="molecule type" value="Genomic_DNA"/>
</dbReference>
<keyword evidence="3" id="KW-0732">Signal</keyword>
<feature type="domain" description="Sulfatase N-terminal" evidence="4">
    <location>
        <begin position="43"/>
        <end position="352"/>
    </location>
</feature>
<evidence type="ECO:0000256" key="1">
    <source>
        <dbReference type="ARBA" id="ARBA00008779"/>
    </source>
</evidence>
<dbReference type="AlphaFoldDB" id="A0A5C6B205"/>
<accession>A0A5C6B205</accession>
<dbReference type="InterPro" id="IPR050738">
    <property type="entry name" value="Sulfatase"/>
</dbReference>
<protein>
    <submittedName>
        <fullName evidence="5">Arylsulfatase</fullName>
        <ecNumber evidence="5">3.1.6.1</ecNumber>
    </submittedName>
</protein>
<evidence type="ECO:0000256" key="3">
    <source>
        <dbReference type="SAM" id="SignalP"/>
    </source>
</evidence>
<name>A0A5C6B205_9BACT</name>
<dbReference type="EC" id="3.1.6.1" evidence="5"/>
<dbReference type="SUPFAM" id="SSF53649">
    <property type="entry name" value="Alkaline phosphatase-like"/>
    <property type="match status" value="1"/>
</dbReference>
<keyword evidence="2 5" id="KW-0378">Hydrolase</keyword>
<dbReference type="PANTHER" id="PTHR42693:SF53">
    <property type="entry name" value="ENDO-4-O-SULFATASE"/>
    <property type="match status" value="1"/>
</dbReference>
<reference evidence="5 6" key="1">
    <citation type="submission" date="2019-02" db="EMBL/GenBank/DDBJ databases">
        <title>Deep-cultivation of Planctomycetes and their phenomic and genomic characterization uncovers novel biology.</title>
        <authorList>
            <person name="Wiegand S."/>
            <person name="Jogler M."/>
            <person name="Boedeker C."/>
            <person name="Pinto D."/>
            <person name="Vollmers J."/>
            <person name="Rivas-Marin E."/>
            <person name="Kohn T."/>
            <person name="Peeters S.H."/>
            <person name="Heuer A."/>
            <person name="Rast P."/>
            <person name="Oberbeckmann S."/>
            <person name="Bunk B."/>
            <person name="Jeske O."/>
            <person name="Meyerdierks A."/>
            <person name="Storesund J.E."/>
            <person name="Kallscheuer N."/>
            <person name="Luecker S."/>
            <person name="Lage O.M."/>
            <person name="Pohl T."/>
            <person name="Merkel B.J."/>
            <person name="Hornburger P."/>
            <person name="Mueller R.-W."/>
            <person name="Bruemmer F."/>
            <person name="Labrenz M."/>
            <person name="Spormann A.M."/>
            <person name="Op Den Camp H."/>
            <person name="Overmann J."/>
            <person name="Amann R."/>
            <person name="Jetten M.S.M."/>
            <person name="Mascher T."/>
            <person name="Medema M.H."/>
            <person name="Devos D.P."/>
            <person name="Kaster A.-K."/>
            <person name="Ovreas L."/>
            <person name="Rohde M."/>
            <person name="Galperin M.Y."/>
            <person name="Jogler C."/>
        </authorList>
    </citation>
    <scope>NUCLEOTIDE SEQUENCE [LARGE SCALE GENOMIC DNA]</scope>
    <source>
        <strain evidence="5 6">Pla52n</strain>
    </source>
</reference>
<feature type="signal peptide" evidence="3">
    <location>
        <begin position="1"/>
        <end position="25"/>
    </location>
</feature>
<feature type="chain" id="PRO_5022934016" evidence="3">
    <location>
        <begin position="26"/>
        <end position="446"/>
    </location>
</feature>
<organism evidence="5 6">
    <name type="scientific">Stieleria varia</name>
    <dbReference type="NCBI Taxonomy" id="2528005"/>
    <lineage>
        <taxon>Bacteria</taxon>
        <taxon>Pseudomonadati</taxon>
        <taxon>Planctomycetota</taxon>
        <taxon>Planctomycetia</taxon>
        <taxon>Pirellulales</taxon>
        <taxon>Pirellulaceae</taxon>
        <taxon>Stieleria</taxon>
    </lineage>
</organism>
<dbReference type="GO" id="GO:0004065">
    <property type="term" value="F:arylsulfatase activity"/>
    <property type="evidence" value="ECO:0007669"/>
    <property type="project" value="UniProtKB-EC"/>
</dbReference>
<dbReference type="Gene3D" id="3.40.720.10">
    <property type="entry name" value="Alkaline Phosphatase, subunit A"/>
    <property type="match status" value="1"/>
</dbReference>
<evidence type="ECO:0000256" key="2">
    <source>
        <dbReference type="ARBA" id="ARBA00022801"/>
    </source>
</evidence>
<evidence type="ECO:0000259" key="4">
    <source>
        <dbReference type="Pfam" id="PF00884"/>
    </source>
</evidence>
<dbReference type="PANTHER" id="PTHR42693">
    <property type="entry name" value="ARYLSULFATASE FAMILY MEMBER"/>
    <property type="match status" value="1"/>
</dbReference>